<reference evidence="2" key="2">
    <citation type="submission" date="2022-01" db="EMBL/GenBank/DDBJ databases">
        <authorList>
            <person name="Yamashiro T."/>
            <person name="Shiraishi A."/>
            <person name="Satake H."/>
            <person name="Nakayama K."/>
        </authorList>
    </citation>
    <scope>NUCLEOTIDE SEQUENCE</scope>
</reference>
<keyword evidence="3" id="KW-1185">Reference proteome</keyword>
<feature type="compositionally biased region" description="Basic and acidic residues" evidence="1">
    <location>
        <begin position="33"/>
        <end position="42"/>
    </location>
</feature>
<evidence type="ECO:0000256" key="1">
    <source>
        <dbReference type="SAM" id="MobiDB-lite"/>
    </source>
</evidence>
<dbReference type="EMBL" id="BQNB010009531">
    <property type="protein sequence ID" value="GJS64817.1"/>
    <property type="molecule type" value="Genomic_DNA"/>
</dbReference>
<proteinExistence type="predicted"/>
<gene>
    <name evidence="2" type="ORF">Tco_0679381</name>
</gene>
<protein>
    <submittedName>
        <fullName evidence="2">Uncharacterized protein</fullName>
    </submittedName>
</protein>
<sequence>MERKQGTAHYNNWHAKKQWNKNKVNLENVGGSSKEKTFEEKIPKLPIRNDKKKVVDGIHDKERQKNKFSVLTDVESDHMEEIKMMKDKMIIAWKADREKERQDQEVGMNKIVEGVVQDVLEDESLAAQNMVAEDVEGTEYNLWN</sequence>
<name>A0ABQ4XHT1_9ASTR</name>
<evidence type="ECO:0000313" key="2">
    <source>
        <dbReference type="EMBL" id="GJS64817.1"/>
    </source>
</evidence>
<comment type="caution">
    <text evidence="2">The sequence shown here is derived from an EMBL/GenBank/DDBJ whole genome shotgun (WGS) entry which is preliminary data.</text>
</comment>
<organism evidence="2 3">
    <name type="scientific">Tanacetum coccineum</name>
    <dbReference type="NCBI Taxonomy" id="301880"/>
    <lineage>
        <taxon>Eukaryota</taxon>
        <taxon>Viridiplantae</taxon>
        <taxon>Streptophyta</taxon>
        <taxon>Embryophyta</taxon>
        <taxon>Tracheophyta</taxon>
        <taxon>Spermatophyta</taxon>
        <taxon>Magnoliopsida</taxon>
        <taxon>eudicotyledons</taxon>
        <taxon>Gunneridae</taxon>
        <taxon>Pentapetalae</taxon>
        <taxon>asterids</taxon>
        <taxon>campanulids</taxon>
        <taxon>Asterales</taxon>
        <taxon>Asteraceae</taxon>
        <taxon>Asteroideae</taxon>
        <taxon>Anthemideae</taxon>
        <taxon>Anthemidinae</taxon>
        <taxon>Tanacetum</taxon>
    </lineage>
</organism>
<evidence type="ECO:0000313" key="3">
    <source>
        <dbReference type="Proteomes" id="UP001151760"/>
    </source>
</evidence>
<dbReference type="Proteomes" id="UP001151760">
    <property type="component" value="Unassembled WGS sequence"/>
</dbReference>
<reference evidence="2" key="1">
    <citation type="journal article" date="2022" name="Int. J. Mol. Sci.">
        <title>Draft Genome of Tanacetum Coccineum: Genomic Comparison of Closely Related Tanacetum-Family Plants.</title>
        <authorList>
            <person name="Yamashiro T."/>
            <person name="Shiraishi A."/>
            <person name="Nakayama K."/>
            <person name="Satake H."/>
        </authorList>
    </citation>
    <scope>NUCLEOTIDE SEQUENCE</scope>
</reference>
<accession>A0ABQ4XHT1</accession>
<feature type="region of interest" description="Disordered" evidence="1">
    <location>
        <begin position="1"/>
        <end position="42"/>
    </location>
</feature>